<reference evidence="6" key="2">
    <citation type="submission" date="2020-08" db="EMBL/GenBank/DDBJ databases">
        <authorList>
            <person name="Lai Q."/>
        </authorList>
    </citation>
    <scope>NUCLEOTIDE SEQUENCE</scope>
    <source>
        <strain evidence="6">S27-2</strain>
    </source>
</reference>
<dbReference type="PANTHER" id="PTHR30146:SF153">
    <property type="entry name" value="LACTOSE OPERON REPRESSOR"/>
    <property type="match status" value="1"/>
</dbReference>
<dbReference type="GO" id="GO:0003700">
    <property type="term" value="F:DNA-binding transcription factor activity"/>
    <property type="evidence" value="ECO:0007669"/>
    <property type="project" value="TreeGrafter"/>
</dbReference>
<sequence length="345" mass="37725">MKSTIKDVAELAGVSIKTVSRVINQEGSVRADTLKKVSEAIATLNYQPNHAARNLAGTRSYALGYVYDNPNAYYVIDMQNGILSECREKGYELIIHPCNAASPNIVDEIRMMVIRSQLAGLIISPPLSEMPEVLDALEQMDVNFVRVVSGANEEGETSPCVFIHDHAAALEITEHLISLDHRKIAFISGDKGHRSTDERKNGYLEALEKHGITPNPDYIFEGQYSFKTGVEGAQYLLNLPEPPTAIFSCNDEIAAGALFAARLMGVSVPEKLSIAGFEDSPFSRQTWPKLTTAAQPISVIARKASSSLISHIIAQRSGKGGSSKIAHQHFQPHLVVRESTERLAE</sequence>
<accession>A0A8J6IS03</accession>
<dbReference type="InterPro" id="IPR046335">
    <property type="entry name" value="LacI/GalR-like_sensor"/>
</dbReference>
<proteinExistence type="predicted"/>
<reference evidence="6" key="1">
    <citation type="journal article" date="2018" name="Int. J. Syst. Evol. Microbiol.">
        <title>Neptunicella marina gen. nov., sp. nov., isolated from surface seawater.</title>
        <authorList>
            <person name="Liu X."/>
            <person name="Lai Q."/>
            <person name="Du Y."/>
            <person name="Zhang X."/>
            <person name="Liu Z."/>
            <person name="Sun F."/>
            <person name="Shao Z."/>
        </authorList>
    </citation>
    <scope>NUCLEOTIDE SEQUENCE</scope>
    <source>
        <strain evidence="6">S27-2</strain>
    </source>
</reference>
<dbReference type="Gene3D" id="3.40.50.2300">
    <property type="match status" value="2"/>
</dbReference>
<dbReference type="SMART" id="SM00354">
    <property type="entry name" value="HTH_LACI"/>
    <property type="match status" value="1"/>
</dbReference>
<dbReference type="SUPFAM" id="SSF47413">
    <property type="entry name" value="lambda repressor-like DNA-binding domains"/>
    <property type="match status" value="1"/>
</dbReference>
<dbReference type="GO" id="GO:0000976">
    <property type="term" value="F:transcription cis-regulatory region binding"/>
    <property type="evidence" value="ECO:0007669"/>
    <property type="project" value="TreeGrafter"/>
</dbReference>
<feature type="domain" description="HTH cro/C1-type" evidence="5">
    <location>
        <begin position="4"/>
        <end position="47"/>
    </location>
</feature>
<evidence type="ECO:0000259" key="4">
    <source>
        <dbReference type="PROSITE" id="PS50932"/>
    </source>
</evidence>
<protein>
    <submittedName>
        <fullName evidence="6">LacI family DNA-binding transcriptional regulator</fullName>
    </submittedName>
</protein>
<feature type="domain" description="HTH lacI-type" evidence="4">
    <location>
        <begin position="3"/>
        <end position="57"/>
    </location>
</feature>
<dbReference type="PRINTS" id="PR00036">
    <property type="entry name" value="HTHLACI"/>
</dbReference>
<dbReference type="InterPro" id="IPR028082">
    <property type="entry name" value="Peripla_BP_I"/>
</dbReference>
<dbReference type="InterPro" id="IPR010982">
    <property type="entry name" value="Lambda_DNA-bd_dom_sf"/>
</dbReference>
<dbReference type="PROSITE" id="PS50943">
    <property type="entry name" value="HTH_CROC1"/>
    <property type="match status" value="1"/>
</dbReference>
<dbReference type="PROSITE" id="PS00356">
    <property type="entry name" value="HTH_LACI_1"/>
    <property type="match status" value="1"/>
</dbReference>
<dbReference type="Gene3D" id="1.10.260.40">
    <property type="entry name" value="lambda repressor-like DNA-binding domains"/>
    <property type="match status" value="1"/>
</dbReference>
<keyword evidence="1" id="KW-0805">Transcription regulation</keyword>
<comment type="caution">
    <text evidence="6">The sequence shown here is derived from an EMBL/GenBank/DDBJ whole genome shotgun (WGS) entry which is preliminary data.</text>
</comment>
<evidence type="ECO:0000259" key="5">
    <source>
        <dbReference type="PROSITE" id="PS50943"/>
    </source>
</evidence>
<dbReference type="CDD" id="cd01392">
    <property type="entry name" value="HTH_LacI"/>
    <property type="match status" value="1"/>
</dbReference>
<dbReference type="AlphaFoldDB" id="A0A8J6IS03"/>
<organism evidence="6 7">
    <name type="scientific">Neptunicella marina</name>
    <dbReference type="NCBI Taxonomy" id="2125989"/>
    <lineage>
        <taxon>Bacteria</taxon>
        <taxon>Pseudomonadati</taxon>
        <taxon>Pseudomonadota</taxon>
        <taxon>Gammaproteobacteria</taxon>
        <taxon>Alteromonadales</taxon>
        <taxon>Alteromonadaceae</taxon>
        <taxon>Neptunicella</taxon>
    </lineage>
</organism>
<keyword evidence="3" id="KW-0804">Transcription</keyword>
<dbReference type="InterPro" id="IPR001387">
    <property type="entry name" value="Cro/C1-type_HTH"/>
</dbReference>
<dbReference type="EMBL" id="JACNEP010000005">
    <property type="protein sequence ID" value="MBC3765706.1"/>
    <property type="molecule type" value="Genomic_DNA"/>
</dbReference>
<dbReference type="PROSITE" id="PS50932">
    <property type="entry name" value="HTH_LACI_2"/>
    <property type="match status" value="1"/>
</dbReference>
<evidence type="ECO:0000313" key="7">
    <source>
        <dbReference type="Proteomes" id="UP000601768"/>
    </source>
</evidence>
<dbReference type="InterPro" id="IPR000843">
    <property type="entry name" value="HTH_LacI"/>
</dbReference>
<evidence type="ECO:0000313" key="6">
    <source>
        <dbReference type="EMBL" id="MBC3765706.1"/>
    </source>
</evidence>
<dbReference type="Pfam" id="PF13377">
    <property type="entry name" value="Peripla_BP_3"/>
    <property type="match status" value="1"/>
</dbReference>
<name>A0A8J6IS03_9ALTE</name>
<evidence type="ECO:0000256" key="2">
    <source>
        <dbReference type="ARBA" id="ARBA00023125"/>
    </source>
</evidence>
<dbReference type="Pfam" id="PF00356">
    <property type="entry name" value="LacI"/>
    <property type="match status" value="1"/>
</dbReference>
<gene>
    <name evidence="6" type="ORF">H8B19_07450</name>
</gene>
<keyword evidence="7" id="KW-1185">Reference proteome</keyword>
<dbReference type="CDD" id="cd01545">
    <property type="entry name" value="PBP1_SalR"/>
    <property type="match status" value="1"/>
</dbReference>
<dbReference type="SUPFAM" id="SSF53822">
    <property type="entry name" value="Periplasmic binding protein-like I"/>
    <property type="match status" value="1"/>
</dbReference>
<dbReference type="RefSeq" id="WP_186506184.1">
    <property type="nucleotide sequence ID" value="NZ_JACNEP010000005.1"/>
</dbReference>
<evidence type="ECO:0000256" key="3">
    <source>
        <dbReference type="ARBA" id="ARBA00023163"/>
    </source>
</evidence>
<dbReference type="Proteomes" id="UP000601768">
    <property type="component" value="Unassembled WGS sequence"/>
</dbReference>
<evidence type="ECO:0000256" key="1">
    <source>
        <dbReference type="ARBA" id="ARBA00023015"/>
    </source>
</evidence>
<keyword evidence="2 6" id="KW-0238">DNA-binding</keyword>
<dbReference type="PANTHER" id="PTHR30146">
    <property type="entry name" value="LACI-RELATED TRANSCRIPTIONAL REPRESSOR"/>
    <property type="match status" value="1"/>
</dbReference>